<dbReference type="AlphaFoldDB" id="M3BRL7"/>
<dbReference type="InterPro" id="IPR001394">
    <property type="entry name" value="Peptidase_C19_UCH"/>
</dbReference>
<evidence type="ECO:0000256" key="3">
    <source>
        <dbReference type="ARBA" id="ARBA00022670"/>
    </source>
</evidence>
<dbReference type="eggNOG" id="KOG1867">
    <property type="taxonomic scope" value="Eukaryota"/>
</dbReference>
<evidence type="ECO:0000313" key="13">
    <source>
        <dbReference type="EMBL" id="EMF08763.1"/>
    </source>
</evidence>
<keyword evidence="6 10" id="KW-0788">Thiol protease</keyword>
<feature type="region of interest" description="Disordered" evidence="11">
    <location>
        <begin position="440"/>
        <end position="504"/>
    </location>
</feature>
<dbReference type="PANTHER" id="PTHR21646:SF33">
    <property type="entry name" value="UBIQUITIN CARBOXYL-TERMINAL HYDROLASE 22"/>
    <property type="match status" value="1"/>
</dbReference>
<evidence type="ECO:0000259" key="12">
    <source>
        <dbReference type="PROSITE" id="PS50235"/>
    </source>
</evidence>
<keyword evidence="9" id="KW-0539">Nucleus</keyword>
<feature type="region of interest" description="Disordered" evidence="11">
    <location>
        <begin position="1"/>
        <end position="24"/>
    </location>
</feature>
<dbReference type="OrthoDB" id="289038at2759"/>
<feature type="compositionally biased region" description="Low complexity" evidence="11">
    <location>
        <begin position="1"/>
        <end position="21"/>
    </location>
</feature>
<keyword evidence="8" id="KW-0804">Transcription</keyword>
<feature type="domain" description="USP" evidence="12">
    <location>
        <begin position="178"/>
        <end position="564"/>
    </location>
</feature>
<dbReference type="InterPro" id="IPR050185">
    <property type="entry name" value="Ub_carboxyl-term_hydrolase"/>
</dbReference>
<dbReference type="STRING" id="692275.M3BRL7"/>
<dbReference type="GO" id="GO:0005634">
    <property type="term" value="C:nucleus"/>
    <property type="evidence" value="ECO:0007669"/>
    <property type="project" value="UniProtKB-SubCell"/>
</dbReference>
<dbReference type="Gene3D" id="3.30.40.10">
    <property type="entry name" value="Zinc/RING finger domain, C3HC4 (zinc finger)"/>
    <property type="match status" value="1"/>
</dbReference>
<dbReference type="HOGENOM" id="CLU_008279_11_2_1"/>
<dbReference type="Pfam" id="PF00443">
    <property type="entry name" value="UCH"/>
    <property type="match status" value="1"/>
</dbReference>
<proteinExistence type="inferred from homology"/>
<feature type="compositionally biased region" description="Acidic residues" evidence="11">
    <location>
        <begin position="488"/>
        <end position="502"/>
    </location>
</feature>
<keyword evidence="5 10" id="KW-0378">Hydrolase</keyword>
<dbReference type="InterPro" id="IPR018200">
    <property type="entry name" value="USP_CS"/>
</dbReference>
<dbReference type="PROSITE" id="PS00973">
    <property type="entry name" value="USP_2"/>
    <property type="match status" value="1"/>
</dbReference>
<dbReference type="EMBL" id="KB456270">
    <property type="protein sequence ID" value="EMF08763.1"/>
    <property type="molecule type" value="Genomic_DNA"/>
</dbReference>
<dbReference type="InterPro" id="IPR028889">
    <property type="entry name" value="USP"/>
</dbReference>
<evidence type="ECO:0000256" key="11">
    <source>
        <dbReference type="SAM" id="MobiDB-lite"/>
    </source>
</evidence>
<dbReference type="PANTHER" id="PTHR21646">
    <property type="entry name" value="UBIQUITIN CARBOXYL-TERMINAL HYDROLASE"/>
    <property type="match status" value="1"/>
</dbReference>
<evidence type="ECO:0000256" key="1">
    <source>
        <dbReference type="ARBA" id="ARBA00000707"/>
    </source>
</evidence>
<dbReference type="InterPro" id="IPR038765">
    <property type="entry name" value="Papain-like_cys_pep_sf"/>
</dbReference>
<keyword evidence="7" id="KW-0805">Transcription regulation</keyword>
<organism evidence="13 14">
    <name type="scientific">Sphaerulina musiva (strain SO2202)</name>
    <name type="common">Poplar stem canker fungus</name>
    <name type="synonym">Septoria musiva</name>
    <dbReference type="NCBI Taxonomy" id="692275"/>
    <lineage>
        <taxon>Eukaryota</taxon>
        <taxon>Fungi</taxon>
        <taxon>Dikarya</taxon>
        <taxon>Ascomycota</taxon>
        <taxon>Pezizomycotina</taxon>
        <taxon>Dothideomycetes</taxon>
        <taxon>Dothideomycetidae</taxon>
        <taxon>Mycosphaerellales</taxon>
        <taxon>Mycosphaerellaceae</taxon>
        <taxon>Sphaerulina</taxon>
    </lineage>
</organism>
<keyword evidence="3 10" id="KW-0645">Protease</keyword>
<evidence type="ECO:0000256" key="10">
    <source>
        <dbReference type="RuleBase" id="RU366025"/>
    </source>
</evidence>
<accession>M3BRL7</accession>
<dbReference type="RefSeq" id="XP_016756884.1">
    <property type="nucleotide sequence ID" value="XM_016908233.1"/>
</dbReference>
<dbReference type="InterPro" id="IPR013083">
    <property type="entry name" value="Znf_RING/FYVE/PHD"/>
</dbReference>
<keyword evidence="4 10" id="KW-0833">Ubl conjugation pathway</keyword>
<dbReference type="Proteomes" id="UP000016931">
    <property type="component" value="Unassembled WGS sequence"/>
</dbReference>
<dbReference type="Gene3D" id="3.90.70.10">
    <property type="entry name" value="Cysteine proteinases"/>
    <property type="match status" value="1"/>
</dbReference>
<comment type="similarity">
    <text evidence="10">Belongs to the peptidase C19 family.</text>
</comment>
<dbReference type="GO" id="GO:0016579">
    <property type="term" value="P:protein deubiquitination"/>
    <property type="evidence" value="ECO:0007669"/>
    <property type="project" value="InterPro"/>
</dbReference>
<dbReference type="SUPFAM" id="SSF57850">
    <property type="entry name" value="RING/U-box"/>
    <property type="match status" value="1"/>
</dbReference>
<reference evidence="13 14" key="1">
    <citation type="journal article" date="2012" name="PLoS Pathog.">
        <title>Diverse lifestyles and strategies of plant pathogenesis encoded in the genomes of eighteen Dothideomycetes fungi.</title>
        <authorList>
            <person name="Ohm R.A."/>
            <person name="Feau N."/>
            <person name="Henrissat B."/>
            <person name="Schoch C.L."/>
            <person name="Horwitz B.A."/>
            <person name="Barry K.W."/>
            <person name="Condon B.J."/>
            <person name="Copeland A.C."/>
            <person name="Dhillon B."/>
            <person name="Glaser F."/>
            <person name="Hesse C.N."/>
            <person name="Kosti I."/>
            <person name="LaButti K."/>
            <person name="Lindquist E.A."/>
            <person name="Lucas S."/>
            <person name="Salamov A.A."/>
            <person name="Bradshaw R.E."/>
            <person name="Ciuffetti L."/>
            <person name="Hamelin R.C."/>
            <person name="Kema G.H.J."/>
            <person name="Lawrence C."/>
            <person name="Scott J.A."/>
            <person name="Spatafora J.W."/>
            <person name="Turgeon B.G."/>
            <person name="de Wit P.J.G.M."/>
            <person name="Zhong S."/>
            <person name="Goodwin S.B."/>
            <person name="Grigoriev I.V."/>
        </authorList>
    </citation>
    <scope>NUCLEOTIDE SEQUENCE [LARGE SCALE GENOMIC DNA]</scope>
    <source>
        <strain evidence="13 14">SO2202</strain>
    </source>
</reference>
<dbReference type="OMA" id="NVSCNCI"/>
<dbReference type="GeneID" id="27905370"/>
<gene>
    <name evidence="13" type="ORF">SEPMUDRAFT_166431</name>
</gene>
<comment type="catalytic activity">
    <reaction evidence="1 10">
        <text>Thiol-dependent hydrolysis of ester, thioester, amide, peptide and isopeptide bonds formed by the C-terminal Gly of ubiquitin (a 76-residue protein attached to proteins as an intracellular targeting signal).</text>
        <dbReference type="EC" id="3.4.19.12"/>
    </reaction>
</comment>
<evidence type="ECO:0000256" key="4">
    <source>
        <dbReference type="ARBA" id="ARBA00022786"/>
    </source>
</evidence>
<protein>
    <recommendedName>
        <fullName evidence="10">Ubiquitin carboxyl-terminal hydrolase</fullName>
        <ecNumber evidence="10">3.4.19.12</ecNumber>
    </recommendedName>
</protein>
<sequence length="566" mass="62454">MSTTTSQTPSATPESASTSAPKLLKKASTTDIKSGAPLQTVFGCAHTKQLLTSARPAAINGYQKAITSLQKEDNVSWAVHKGPSGTGVTGGVTYLCLQCPYVSLTREPHRKDHTFAIESANGFIFCHVCKDFVYDISFEAIRAPPNKKRKLSALADENDKKLVAANSTSISCAATGLRGLYNMGQTCFMSVILQSLIHNPFIRTYYLTEGHRSSDCEREACTSCALDDIITDFYGTEKHEGYGAVHMLQGCWKNGGNLAGYSQQDAHEFLGFILNSLHEANTEEEEKKDAKDCECVVHQTFAGMMRSTVTCSTCKTVNSTSEAFMDLSLDIKSAGVVVKKKKLALTGATQTVKEQLPVDLTECLDRYTTAETLSSDNYTCRKCDGPKEAKKKLTLTRLPPVIPIHFKRFSHSKGSKESQKVDTRVRFPFKLDLSSYVTAPAKSSTEPAKKAGNGVSKGAEAAKDHKGEDDDEDGDKMPVKKRQTKSTEEEEKEEDEEEEDISPDQPIYELSSVIVHKGKIDSGHYICYCKQVEHWFRFDDSMVVQVDDKEVLNAEAYMLFYVVAEL</sequence>
<keyword evidence="14" id="KW-1185">Reference proteome</keyword>
<evidence type="ECO:0000256" key="9">
    <source>
        <dbReference type="ARBA" id="ARBA00023242"/>
    </source>
</evidence>
<evidence type="ECO:0000256" key="2">
    <source>
        <dbReference type="ARBA" id="ARBA00004123"/>
    </source>
</evidence>
<evidence type="ECO:0000256" key="8">
    <source>
        <dbReference type="ARBA" id="ARBA00023163"/>
    </source>
</evidence>
<dbReference type="PROSITE" id="PS00972">
    <property type="entry name" value="USP_1"/>
    <property type="match status" value="1"/>
</dbReference>
<evidence type="ECO:0000313" key="14">
    <source>
        <dbReference type="Proteomes" id="UP000016931"/>
    </source>
</evidence>
<comment type="subcellular location">
    <subcellularLocation>
        <location evidence="2">Nucleus</location>
    </subcellularLocation>
</comment>
<evidence type="ECO:0000256" key="6">
    <source>
        <dbReference type="ARBA" id="ARBA00022807"/>
    </source>
</evidence>
<dbReference type="SUPFAM" id="SSF54001">
    <property type="entry name" value="Cysteine proteinases"/>
    <property type="match status" value="1"/>
</dbReference>
<dbReference type="EC" id="3.4.19.12" evidence="10"/>
<evidence type="ECO:0000256" key="7">
    <source>
        <dbReference type="ARBA" id="ARBA00023015"/>
    </source>
</evidence>
<dbReference type="GO" id="GO:0006508">
    <property type="term" value="P:proteolysis"/>
    <property type="evidence" value="ECO:0007669"/>
    <property type="project" value="UniProtKB-KW"/>
</dbReference>
<name>M3BRL7_SPHMS</name>
<evidence type="ECO:0000256" key="5">
    <source>
        <dbReference type="ARBA" id="ARBA00022801"/>
    </source>
</evidence>
<dbReference type="GO" id="GO:0004843">
    <property type="term" value="F:cysteine-type deubiquitinase activity"/>
    <property type="evidence" value="ECO:0007669"/>
    <property type="project" value="UniProtKB-UniRule"/>
</dbReference>
<dbReference type="PROSITE" id="PS50235">
    <property type="entry name" value="USP_3"/>
    <property type="match status" value="1"/>
</dbReference>